<dbReference type="OMA" id="HGTCETS"/>
<evidence type="ECO:0000256" key="4">
    <source>
        <dbReference type="ARBA" id="ARBA00022989"/>
    </source>
</evidence>
<evidence type="ECO:0000256" key="1">
    <source>
        <dbReference type="ARBA" id="ARBA00004141"/>
    </source>
</evidence>
<dbReference type="OrthoDB" id="657601at2759"/>
<feature type="transmembrane region" description="Helical" evidence="6">
    <location>
        <begin position="51"/>
        <end position="69"/>
    </location>
</feature>
<feature type="transmembrane region" description="Helical" evidence="6">
    <location>
        <begin position="154"/>
        <end position="173"/>
    </location>
</feature>
<dbReference type="GO" id="GO:0005737">
    <property type="term" value="C:cytoplasm"/>
    <property type="evidence" value="ECO:0007669"/>
    <property type="project" value="UniProtKB-ARBA"/>
</dbReference>
<dbReference type="Pfam" id="PF05078">
    <property type="entry name" value="DUF679"/>
    <property type="match status" value="1"/>
</dbReference>
<comment type="similarity">
    <text evidence="2">Belongs to the plant DMP1 protein family.</text>
</comment>
<organism evidence="7 8">
    <name type="scientific">Zostera marina</name>
    <name type="common">Eelgrass</name>
    <dbReference type="NCBI Taxonomy" id="29655"/>
    <lineage>
        <taxon>Eukaryota</taxon>
        <taxon>Viridiplantae</taxon>
        <taxon>Streptophyta</taxon>
        <taxon>Embryophyta</taxon>
        <taxon>Tracheophyta</taxon>
        <taxon>Spermatophyta</taxon>
        <taxon>Magnoliopsida</taxon>
        <taxon>Liliopsida</taxon>
        <taxon>Zosteraceae</taxon>
        <taxon>Zostera</taxon>
    </lineage>
</organism>
<evidence type="ECO:0000256" key="5">
    <source>
        <dbReference type="ARBA" id="ARBA00023136"/>
    </source>
</evidence>
<accession>A0A0K9P4G8</accession>
<gene>
    <name evidence="7" type="ORF">ZOSMA_390G00080</name>
</gene>
<evidence type="ECO:0000256" key="6">
    <source>
        <dbReference type="SAM" id="Phobius"/>
    </source>
</evidence>
<keyword evidence="4 6" id="KW-1133">Transmembrane helix</keyword>
<dbReference type="Proteomes" id="UP000036987">
    <property type="component" value="Unassembled WGS sequence"/>
</dbReference>
<keyword evidence="8" id="KW-1185">Reference proteome</keyword>
<dbReference type="PANTHER" id="PTHR31621:SF5">
    <property type="entry name" value="PROTEIN DMP10"/>
    <property type="match status" value="1"/>
</dbReference>
<dbReference type="GO" id="GO:0010256">
    <property type="term" value="P:endomembrane system organization"/>
    <property type="evidence" value="ECO:0000318"/>
    <property type="project" value="GO_Central"/>
</dbReference>
<dbReference type="AlphaFoldDB" id="A0A0K9P4G8"/>
<keyword evidence="5 6" id="KW-0472">Membrane</keyword>
<sequence length="226" mass="25056">MAGVKSSTKIAKTLAGISNLVKLLPTTTLQAFITLNPTFTNHGSCLRSNRFLTAFLIIICSMTCAFFSITDSVMHKGKLYIGVATLNGIYILNFDEEDSDDVRTWFKNGSKYKLKISDGVHVSLTVIIFLCLSLSNGYVQSCFFAGKFDDSTTLLTYFPSGFSILASMVLLLMPKARKGLGYSPDTEDTPDDGIELNQTSIDQYRPRNEEMMGNEDLGSKYKYIHV</sequence>
<evidence type="ECO:0000256" key="2">
    <source>
        <dbReference type="ARBA" id="ARBA00008707"/>
    </source>
</evidence>
<evidence type="ECO:0000313" key="7">
    <source>
        <dbReference type="EMBL" id="KMZ63894.1"/>
    </source>
</evidence>
<name>A0A0K9P4G8_ZOSMR</name>
<keyword evidence="3 6" id="KW-0812">Transmembrane</keyword>
<comment type="subcellular location">
    <subcellularLocation>
        <location evidence="1">Membrane</location>
        <topology evidence="1">Multi-pass membrane protein</topology>
    </subcellularLocation>
</comment>
<dbReference type="EMBL" id="LFYR01001194">
    <property type="protein sequence ID" value="KMZ63894.1"/>
    <property type="molecule type" value="Genomic_DNA"/>
</dbReference>
<protein>
    <submittedName>
        <fullName evidence="7">Uncharacterized protein</fullName>
    </submittedName>
</protein>
<dbReference type="InterPro" id="IPR007770">
    <property type="entry name" value="DMP"/>
</dbReference>
<proteinExistence type="inferred from homology"/>
<comment type="caution">
    <text evidence="7">The sequence shown here is derived from an EMBL/GenBank/DDBJ whole genome shotgun (WGS) entry which is preliminary data.</text>
</comment>
<evidence type="ECO:0000256" key="3">
    <source>
        <dbReference type="ARBA" id="ARBA00022692"/>
    </source>
</evidence>
<reference evidence="8" key="1">
    <citation type="journal article" date="2016" name="Nature">
        <title>The genome of the seagrass Zostera marina reveals angiosperm adaptation to the sea.</title>
        <authorList>
            <person name="Olsen J.L."/>
            <person name="Rouze P."/>
            <person name="Verhelst B."/>
            <person name="Lin Y.-C."/>
            <person name="Bayer T."/>
            <person name="Collen J."/>
            <person name="Dattolo E."/>
            <person name="De Paoli E."/>
            <person name="Dittami S."/>
            <person name="Maumus F."/>
            <person name="Michel G."/>
            <person name="Kersting A."/>
            <person name="Lauritano C."/>
            <person name="Lohaus R."/>
            <person name="Toepel M."/>
            <person name="Tonon T."/>
            <person name="Vanneste K."/>
            <person name="Amirebrahimi M."/>
            <person name="Brakel J."/>
            <person name="Bostroem C."/>
            <person name="Chovatia M."/>
            <person name="Grimwood J."/>
            <person name="Jenkins J.W."/>
            <person name="Jueterbock A."/>
            <person name="Mraz A."/>
            <person name="Stam W.T."/>
            <person name="Tice H."/>
            <person name="Bornberg-Bauer E."/>
            <person name="Green P.J."/>
            <person name="Pearson G.A."/>
            <person name="Procaccini G."/>
            <person name="Duarte C.M."/>
            <person name="Schmutz J."/>
            <person name="Reusch T.B.H."/>
            <person name="Van de Peer Y."/>
        </authorList>
    </citation>
    <scope>NUCLEOTIDE SEQUENCE [LARGE SCALE GENOMIC DNA]</scope>
    <source>
        <strain evidence="8">cv. Finnish</strain>
    </source>
</reference>
<dbReference type="PANTHER" id="PTHR31621">
    <property type="entry name" value="PROTEIN DMP3"/>
    <property type="match status" value="1"/>
</dbReference>
<dbReference type="GO" id="GO:0016020">
    <property type="term" value="C:membrane"/>
    <property type="evidence" value="ECO:0007669"/>
    <property type="project" value="UniProtKB-SubCell"/>
</dbReference>
<evidence type="ECO:0000313" key="8">
    <source>
        <dbReference type="Proteomes" id="UP000036987"/>
    </source>
</evidence>
<feature type="transmembrane region" description="Helical" evidence="6">
    <location>
        <begin position="120"/>
        <end position="139"/>
    </location>
</feature>